<keyword evidence="3" id="KW-0687">Ribonucleoprotein</keyword>
<dbReference type="GO" id="GO:0003735">
    <property type="term" value="F:structural constituent of ribosome"/>
    <property type="evidence" value="ECO:0007669"/>
    <property type="project" value="InterPro"/>
</dbReference>
<evidence type="ECO:0000313" key="6">
    <source>
        <dbReference type="EMBL" id="PVU76885.1"/>
    </source>
</evidence>
<dbReference type="GO" id="GO:0005840">
    <property type="term" value="C:ribosome"/>
    <property type="evidence" value="ECO:0007669"/>
    <property type="project" value="UniProtKB-KW"/>
</dbReference>
<dbReference type="GO" id="GO:0006412">
    <property type="term" value="P:translation"/>
    <property type="evidence" value="ECO:0007669"/>
    <property type="project" value="InterPro"/>
</dbReference>
<dbReference type="AlphaFoldDB" id="A0A2T9XA09"/>
<evidence type="ECO:0000256" key="1">
    <source>
        <dbReference type="ARBA" id="ARBA00010808"/>
    </source>
</evidence>
<evidence type="ECO:0000313" key="7">
    <source>
        <dbReference type="Proteomes" id="UP000245638"/>
    </source>
</evidence>
<accession>A0A2T9XA09</accession>
<sequence>MKEKDNFEMVINLRKIATGKRTNRLGRALKEIRSKIIRHFGADRVVIDPLVVKSLSSNGYDKIRSRIRVVVSKLDEKTYLVKLAIKSE</sequence>
<dbReference type="GO" id="GO:1990904">
    <property type="term" value="C:ribonucleoprotein complex"/>
    <property type="evidence" value="ECO:0007669"/>
    <property type="project" value="UniProtKB-KW"/>
</dbReference>
<dbReference type="Proteomes" id="UP000245638">
    <property type="component" value="Unassembled WGS sequence"/>
</dbReference>
<evidence type="ECO:0000256" key="5">
    <source>
        <dbReference type="ARBA" id="ARBA00035378"/>
    </source>
</evidence>
<comment type="similarity">
    <text evidence="1">Belongs to the eukaryotic ribosomal protein eL31 family.</text>
</comment>
<organism evidence="6 7">
    <name type="scientific">Acidianus hospitalis</name>
    <dbReference type="NCBI Taxonomy" id="563177"/>
    <lineage>
        <taxon>Archaea</taxon>
        <taxon>Thermoproteota</taxon>
        <taxon>Thermoprotei</taxon>
        <taxon>Sulfolobales</taxon>
        <taxon>Sulfolobaceae</taxon>
        <taxon>Acidianus</taxon>
    </lineage>
</organism>
<dbReference type="NCBIfam" id="NF002258">
    <property type="entry name" value="PRK01192.1-1"/>
    <property type="match status" value="1"/>
</dbReference>
<dbReference type="SUPFAM" id="SSF54575">
    <property type="entry name" value="Ribosomal protein L31e"/>
    <property type="match status" value="1"/>
</dbReference>
<evidence type="ECO:0000256" key="4">
    <source>
        <dbReference type="ARBA" id="ARBA00035230"/>
    </source>
</evidence>
<dbReference type="Gene3D" id="3.10.440.10">
    <property type="match status" value="1"/>
</dbReference>
<evidence type="ECO:0000256" key="3">
    <source>
        <dbReference type="ARBA" id="ARBA00023274"/>
    </source>
</evidence>
<protein>
    <recommendedName>
        <fullName evidence="4">Large ribosomal subunit protein eL31</fullName>
    </recommendedName>
    <alternativeName>
        <fullName evidence="5">50S ribosomal protein L31e</fullName>
    </alternativeName>
</protein>
<comment type="caution">
    <text evidence="6">The sequence shown here is derived from an EMBL/GenBank/DDBJ whole genome shotgun (WGS) entry which is preliminary data.</text>
</comment>
<proteinExistence type="inferred from homology"/>
<evidence type="ECO:0000256" key="2">
    <source>
        <dbReference type="ARBA" id="ARBA00022980"/>
    </source>
</evidence>
<keyword evidence="2 6" id="KW-0689">Ribosomal protein</keyword>
<dbReference type="InterPro" id="IPR023621">
    <property type="entry name" value="Ribosomal_eL31_dom_sf"/>
</dbReference>
<name>A0A2T9XA09_9CREN</name>
<reference evidence="6 7" key="1">
    <citation type="journal article" date="2015" name="Appl. Environ. Microbiol.">
        <title>Nanoarchaeota, Their Sulfolobales Host, and Nanoarchaeota Virus Distribution across Yellowstone National Park Hot Springs.</title>
        <authorList>
            <person name="Munson-McGee J.H."/>
            <person name="Field E.K."/>
            <person name="Bateson M."/>
            <person name="Rooney C."/>
            <person name="Stepanauskas R."/>
            <person name="Young M.J."/>
        </authorList>
    </citation>
    <scope>NUCLEOTIDE SEQUENCE [LARGE SCALE GENOMIC DNA]</scope>
    <source>
        <strain evidence="6">SCGC AC-742_N10</strain>
    </source>
</reference>
<dbReference type="Pfam" id="PF01198">
    <property type="entry name" value="Ribosomal_L31e"/>
    <property type="match status" value="1"/>
</dbReference>
<dbReference type="EMBL" id="QEFD01000063">
    <property type="protein sequence ID" value="PVU76885.1"/>
    <property type="molecule type" value="Genomic_DNA"/>
</dbReference>
<gene>
    <name evidence="6" type="ORF">DDW13_02020</name>
</gene>
<dbReference type="SMART" id="SM01380">
    <property type="entry name" value="Ribosomal_L31e"/>
    <property type="match status" value="1"/>
</dbReference>
<dbReference type="InterPro" id="IPR000054">
    <property type="entry name" value="Ribosomal_eL31"/>
</dbReference>